<gene>
    <name evidence="1" type="ORF">SAMN04487965_0407</name>
</gene>
<dbReference type="STRING" id="494016.SAMN04487965_0407"/>
<organism evidence="1 2">
    <name type="scientific">Microbulbifer donghaiensis</name>
    <dbReference type="NCBI Taxonomy" id="494016"/>
    <lineage>
        <taxon>Bacteria</taxon>
        <taxon>Pseudomonadati</taxon>
        <taxon>Pseudomonadota</taxon>
        <taxon>Gammaproteobacteria</taxon>
        <taxon>Cellvibrionales</taxon>
        <taxon>Microbulbiferaceae</taxon>
        <taxon>Microbulbifer</taxon>
    </lineage>
</organism>
<keyword evidence="2" id="KW-1185">Reference proteome</keyword>
<evidence type="ECO:0000313" key="1">
    <source>
        <dbReference type="EMBL" id="SHE67481.1"/>
    </source>
</evidence>
<evidence type="ECO:0000313" key="2">
    <source>
        <dbReference type="Proteomes" id="UP000184170"/>
    </source>
</evidence>
<name>A0A1M4VEV0_9GAMM</name>
<accession>A0A1M4VEV0</accession>
<dbReference type="AlphaFoldDB" id="A0A1M4VEV0"/>
<dbReference type="EMBL" id="FQVA01000001">
    <property type="protein sequence ID" value="SHE67481.1"/>
    <property type="molecule type" value="Genomic_DNA"/>
</dbReference>
<protein>
    <submittedName>
        <fullName evidence="1">Uncharacterized protein</fullName>
    </submittedName>
</protein>
<dbReference type="RefSeq" id="WP_073270945.1">
    <property type="nucleotide sequence ID" value="NZ_FQVA01000001.1"/>
</dbReference>
<sequence>MTDTSFRDLMYNARPSSTADADVKRANAVAAALEIIKARATQATTHGCHLDVEFDNLADYATKIQQALETK</sequence>
<dbReference type="Proteomes" id="UP000184170">
    <property type="component" value="Unassembled WGS sequence"/>
</dbReference>
<reference evidence="2" key="1">
    <citation type="submission" date="2016-11" db="EMBL/GenBank/DDBJ databases">
        <authorList>
            <person name="Varghese N."/>
            <person name="Submissions S."/>
        </authorList>
    </citation>
    <scope>NUCLEOTIDE SEQUENCE [LARGE SCALE GENOMIC DNA]</scope>
    <source>
        <strain evidence="2">CGMCC 1.7063</strain>
    </source>
</reference>
<proteinExistence type="predicted"/>